<dbReference type="InterPro" id="IPR050348">
    <property type="entry name" value="Protein-Tyr_Phosphatase"/>
</dbReference>
<name>A0A4V1IX89_9FUNG</name>
<evidence type="ECO:0000313" key="5">
    <source>
        <dbReference type="Proteomes" id="UP000271241"/>
    </source>
</evidence>
<dbReference type="PROSITE" id="PS50056">
    <property type="entry name" value="TYR_PHOSPHATASE_2"/>
    <property type="match status" value="1"/>
</dbReference>
<dbReference type="GO" id="GO:0004725">
    <property type="term" value="F:protein tyrosine phosphatase activity"/>
    <property type="evidence" value="ECO:0007669"/>
    <property type="project" value="InterPro"/>
</dbReference>
<dbReference type="InterPro" id="IPR016130">
    <property type="entry name" value="Tyr_Pase_AS"/>
</dbReference>
<organism evidence="4 5">
    <name type="scientific">Thamnocephalis sphaerospora</name>
    <dbReference type="NCBI Taxonomy" id="78915"/>
    <lineage>
        <taxon>Eukaryota</taxon>
        <taxon>Fungi</taxon>
        <taxon>Fungi incertae sedis</taxon>
        <taxon>Zoopagomycota</taxon>
        <taxon>Zoopagomycotina</taxon>
        <taxon>Zoopagomycetes</taxon>
        <taxon>Zoopagales</taxon>
        <taxon>Sigmoideomycetaceae</taxon>
        <taxon>Thamnocephalis</taxon>
    </lineage>
</organism>
<dbReference type="SUPFAM" id="SSF52799">
    <property type="entry name" value="(Phosphotyrosine protein) phosphatases II"/>
    <property type="match status" value="1"/>
</dbReference>
<dbReference type="STRING" id="78915.A0A4V1IX89"/>
<dbReference type="InterPro" id="IPR003595">
    <property type="entry name" value="Tyr_Pase_cat"/>
</dbReference>
<dbReference type="SMART" id="SM00194">
    <property type="entry name" value="PTPc"/>
    <property type="match status" value="1"/>
</dbReference>
<dbReference type="PROSITE" id="PS50055">
    <property type="entry name" value="TYR_PHOSPHATASE_PTP"/>
    <property type="match status" value="1"/>
</dbReference>
<dbReference type="Pfam" id="PF00102">
    <property type="entry name" value="Y_phosphatase"/>
    <property type="match status" value="1"/>
</dbReference>
<dbReference type="Gene3D" id="3.90.190.10">
    <property type="entry name" value="Protein tyrosine phosphatase superfamily"/>
    <property type="match status" value="1"/>
</dbReference>
<dbReference type="PANTHER" id="PTHR19134">
    <property type="entry name" value="RECEPTOR-TYPE TYROSINE-PROTEIN PHOSPHATASE"/>
    <property type="match status" value="1"/>
</dbReference>
<dbReference type="PANTHER" id="PTHR19134:SF561">
    <property type="entry name" value="PROTEIN TYROSINE PHOSPHATASE 36E, ISOFORM A"/>
    <property type="match status" value="1"/>
</dbReference>
<sequence length="261" mass="29413">AGLQHPGSNRYCNVWPYDRNRVCLPAAPSLDSDYINASRITASIQHTMAPNYVVCQGPMPTTFAAFWWMCWSEHANVVVMLTQQLEHGRLKCHVYWPAKVDERVVYGDIAVRLLEQCPLPSNLEGVERIFELTHLASGEKRRLHQLQYTGWPDCGVPEDPRTIVWLRELVQSRRNQGADVASGPVVVHCSAGCGRSGTFCVLDTLLADIEHQRTQTTGTPASDARPSDDDTIRRLVALFRMQRIGMVQTFSQFILCYEALL</sequence>
<evidence type="ECO:0000259" key="3">
    <source>
        <dbReference type="PROSITE" id="PS50056"/>
    </source>
</evidence>
<dbReference type="CDD" id="cd18533">
    <property type="entry name" value="PTP_fungal"/>
    <property type="match status" value="1"/>
</dbReference>
<feature type="non-terminal residue" evidence="4">
    <location>
        <position position="261"/>
    </location>
</feature>
<reference evidence="5" key="1">
    <citation type="journal article" date="2018" name="Nat. Microbiol.">
        <title>Leveraging single-cell genomics to expand the fungal tree of life.</title>
        <authorList>
            <person name="Ahrendt S.R."/>
            <person name="Quandt C.A."/>
            <person name="Ciobanu D."/>
            <person name="Clum A."/>
            <person name="Salamov A."/>
            <person name="Andreopoulos B."/>
            <person name="Cheng J.F."/>
            <person name="Woyke T."/>
            <person name="Pelin A."/>
            <person name="Henrissat B."/>
            <person name="Reynolds N.K."/>
            <person name="Benny G.L."/>
            <person name="Smith M.E."/>
            <person name="James T.Y."/>
            <person name="Grigoriev I.V."/>
        </authorList>
    </citation>
    <scope>NUCLEOTIDE SEQUENCE [LARGE SCALE GENOMIC DNA]</scope>
    <source>
        <strain evidence="5">RSA 1356</strain>
    </source>
</reference>
<protein>
    <submittedName>
        <fullName evidence="4">Protein-tyrosine phosphatase-like protein</fullName>
    </submittedName>
</protein>
<dbReference type="EMBL" id="KZ992463">
    <property type="protein sequence ID" value="RKP10219.1"/>
    <property type="molecule type" value="Genomic_DNA"/>
</dbReference>
<dbReference type="InterPro" id="IPR029021">
    <property type="entry name" value="Prot-tyrosine_phosphatase-like"/>
</dbReference>
<feature type="domain" description="Tyrosine specific protein phosphatases" evidence="3">
    <location>
        <begin position="160"/>
        <end position="254"/>
    </location>
</feature>
<keyword evidence="5" id="KW-1185">Reference proteome</keyword>
<dbReference type="AlphaFoldDB" id="A0A4V1IX89"/>
<proteinExistence type="inferred from homology"/>
<dbReference type="Proteomes" id="UP000271241">
    <property type="component" value="Unassembled WGS sequence"/>
</dbReference>
<dbReference type="SMART" id="SM00404">
    <property type="entry name" value="PTPc_motif"/>
    <property type="match status" value="1"/>
</dbReference>
<dbReference type="PRINTS" id="PR00700">
    <property type="entry name" value="PRTYPHPHTASE"/>
</dbReference>
<accession>A0A4V1IX89</accession>
<comment type="similarity">
    <text evidence="1">Belongs to the protein-tyrosine phosphatase family. Non-receptor class subfamily.</text>
</comment>
<dbReference type="InterPro" id="IPR000387">
    <property type="entry name" value="Tyr_Pase_dom"/>
</dbReference>
<dbReference type="PROSITE" id="PS00383">
    <property type="entry name" value="TYR_PHOSPHATASE_1"/>
    <property type="match status" value="1"/>
</dbReference>
<dbReference type="InterPro" id="IPR000242">
    <property type="entry name" value="PTP_cat"/>
</dbReference>
<gene>
    <name evidence="4" type="ORF">THASP1DRAFT_7442</name>
</gene>
<feature type="domain" description="Tyrosine-protein phosphatase" evidence="2">
    <location>
        <begin position="9"/>
        <end position="261"/>
    </location>
</feature>
<evidence type="ECO:0000313" key="4">
    <source>
        <dbReference type="EMBL" id="RKP10219.1"/>
    </source>
</evidence>
<feature type="non-terminal residue" evidence="4">
    <location>
        <position position="1"/>
    </location>
</feature>
<dbReference type="OrthoDB" id="10253954at2759"/>
<evidence type="ECO:0000259" key="2">
    <source>
        <dbReference type="PROSITE" id="PS50055"/>
    </source>
</evidence>
<evidence type="ECO:0000256" key="1">
    <source>
        <dbReference type="ARBA" id="ARBA00009649"/>
    </source>
</evidence>